<dbReference type="GO" id="GO:0008168">
    <property type="term" value="F:methyltransferase activity"/>
    <property type="evidence" value="ECO:0007669"/>
    <property type="project" value="UniProtKB-KW"/>
</dbReference>
<feature type="domain" description="Methyltransferase" evidence="1">
    <location>
        <begin position="57"/>
        <end position="145"/>
    </location>
</feature>
<accession>A0A842I5V1</accession>
<keyword evidence="2" id="KW-0808">Transferase</keyword>
<evidence type="ECO:0000259" key="1">
    <source>
        <dbReference type="Pfam" id="PF13649"/>
    </source>
</evidence>
<dbReference type="InterPro" id="IPR041698">
    <property type="entry name" value="Methyltransf_25"/>
</dbReference>
<dbReference type="GO" id="GO:0032259">
    <property type="term" value="P:methylation"/>
    <property type="evidence" value="ECO:0007669"/>
    <property type="project" value="UniProtKB-KW"/>
</dbReference>
<organism evidence="2 3">
    <name type="scientific">Paragemmobacter straminiformis</name>
    <dbReference type="NCBI Taxonomy" id="2045119"/>
    <lineage>
        <taxon>Bacteria</taxon>
        <taxon>Pseudomonadati</taxon>
        <taxon>Pseudomonadota</taxon>
        <taxon>Alphaproteobacteria</taxon>
        <taxon>Rhodobacterales</taxon>
        <taxon>Paracoccaceae</taxon>
        <taxon>Paragemmobacter</taxon>
    </lineage>
</organism>
<dbReference type="EMBL" id="JACLQD010000001">
    <property type="protein sequence ID" value="MBC2834951.1"/>
    <property type="molecule type" value="Genomic_DNA"/>
</dbReference>
<dbReference type="Proteomes" id="UP000555411">
    <property type="component" value="Unassembled WGS sequence"/>
</dbReference>
<keyword evidence="3" id="KW-1185">Reference proteome</keyword>
<comment type="caution">
    <text evidence="2">The sequence shown here is derived from an EMBL/GenBank/DDBJ whole genome shotgun (WGS) entry which is preliminary data.</text>
</comment>
<evidence type="ECO:0000313" key="3">
    <source>
        <dbReference type="Proteomes" id="UP000555411"/>
    </source>
</evidence>
<name>A0A842I5V1_9RHOB</name>
<dbReference type="InterPro" id="IPR029063">
    <property type="entry name" value="SAM-dependent_MTases_sf"/>
</dbReference>
<keyword evidence="2" id="KW-0489">Methyltransferase</keyword>
<reference evidence="2 3" key="1">
    <citation type="journal article" date="2017" name="Int. J. Syst. Evol. Microbiol.">
        <title>Gemmobacter straminiformis sp. nov., isolated from an artificial fountain.</title>
        <authorList>
            <person name="Kang J.Y."/>
            <person name="Kim M.J."/>
            <person name="Chun J."/>
            <person name="Son K.P."/>
            <person name="Jahng K.Y."/>
        </authorList>
    </citation>
    <scope>NUCLEOTIDE SEQUENCE [LARGE SCALE GENOMIC DNA]</scope>
    <source>
        <strain evidence="2 3">CAM-8</strain>
    </source>
</reference>
<dbReference type="RefSeq" id="WP_185796512.1">
    <property type="nucleotide sequence ID" value="NZ_JACLQD010000001.1"/>
</dbReference>
<dbReference type="AlphaFoldDB" id="A0A842I5V1"/>
<gene>
    <name evidence="2" type="ORF">H7F16_05490</name>
</gene>
<sequence>MSEGLDSAYSIATPADCLRVYRAWAESYDGGFAAGMDYLLPAHVARAFLAAGGAGPVLDIGAGTGLLAERLRGAGFSAPIDGVDLSPEMLERARVKGIYRSLVQADVMQPLPLAGGYGGIVSSGTFTHGHVGPSALPHVLAQARRGAQVALSINAGVFAAMGFDAALAALPITGLQLIEVEIYGQGAALMDPAHASDRALIALFRKG</sequence>
<dbReference type="Pfam" id="PF13649">
    <property type="entry name" value="Methyltransf_25"/>
    <property type="match status" value="1"/>
</dbReference>
<dbReference type="CDD" id="cd02440">
    <property type="entry name" value="AdoMet_MTases"/>
    <property type="match status" value="1"/>
</dbReference>
<evidence type="ECO:0000313" key="2">
    <source>
        <dbReference type="EMBL" id="MBC2834951.1"/>
    </source>
</evidence>
<dbReference type="Gene3D" id="3.40.50.150">
    <property type="entry name" value="Vaccinia Virus protein VP39"/>
    <property type="match status" value="1"/>
</dbReference>
<proteinExistence type="predicted"/>
<protein>
    <submittedName>
        <fullName evidence="2">Class I SAM-dependent methyltransferase</fullName>
    </submittedName>
</protein>
<dbReference type="SUPFAM" id="SSF53335">
    <property type="entry name" value="S-adenosyl-L-methionine-dependent methyltransferases"/>
    <property type="match status" value="1"/>
</dbReference>